<reference evidence="2" key="1">
    <citation type="submission" date="2024-07" db="EMBL/GenBank/DDBJ databases">
        <title>Two chromosome-level genome assemblies of Korean endemic species Abeliophyllum distichum and Forsythia ovata (Oleaceae).</title>
        <authorList>
            <person name="Jang H."/>
        </authorList>
    </citation>
    <scope>NUCLEOTIDE SEQUENCE [LARGE SCALE GENOMIC DNA]</scope>
</reference>
<name>A0ABD1WCK0_9LAMI</name>
<organism evidence="1 2">
    <name type="scientific">Forsythia ovata</name>
    <dbReference type="NCBI Taxonomy" id="205694"/>
    <lineage>
        <taxon>Eukaryota</taxon>
        <taxon>Viridiplantae</taxon>
        <taxon>Streptophyta</taxon>
        <taxon>Embryophyta</taxon>
        <taxon>Tracheophyta</taxon>
        <taxon>Spermatophyta</taxon>
        <taxon>Magnoliopsida</taxon>
        <taxon>eudicotyledons</taxon>
        <taxon>Gunneridae</taxon>
        <taxon>Pentapetalae</taxon>
        <taxon>asterids</taxon>
        <taxon>lamiids</taxon>
        <taxon>Lamiales</taxon>
        <taxon>Oleaceae</taxon>
        <taxon>Forsythieae</taxon>
        <taxon>Forsythia</taxon>
    </lineage>
</organism>
<evidence type="ECO:0000313" key="2">
    <source>
        <dbReference type="Proteomes" id="UP001604277"/>
    </source>
</evidence>
<protein>
    <submittedName>
        <fullName evidence="1">Protein RST1</fullName>
    </submittedName>
</protein>
<dbReference type="Proteomes" id="UP001604277">
    <property type="component" value="Unassembled WGS sequence"/>
</dbReference>
<comment type="caution">
    <text evidence="1">The sequence shown here is derived from an EMBL/GenBank/DDBJ whole genome shotgun (WGS) entry which is preliminary data.</text>
</comment>
<dbReference type="AlphaFoldDB" id="A0ABD1WCK0"/>
<evidence type="ECO:0000313" key="1">
    <source>
        <dbReference type="EMBL" id="KAL2547312.1"/>
    </source>
</evidence>
<proteinExistence type="predicted"/>
<accession>A0ABD1WCK0</accession>
<dbReference type="EMBL" id="JBFOLJ010000004">
    <property type="protein sequence ID" value="KAL2547312.1"/>
    <property type="molecule type" value="Genomic_DNA"/>
</dbReference>
<keyword evidence="2" id="KW-1185">Reference proteome</keyword>
<gene>
    <name evidence="1" type="ORF">Fot_16545</name>
</gene>
<sequence>MVPPSSSTIRAFGSLLFRFSNGVSLKPPNSFTLHLADDFIFLEDQSSTFGSYYVDFSSTDELFVKEEHCTERTWPSSLREYSLGIVGKRKSASIISQPEEIFWTEMSAILCAIGPFQNGQTRGSCNWWSGTRKLRDLVTPPEASSLNGSHVND</sequence>